<evidence type="ECO:0000259" key="5">
    <source>
        <dbReference type="PROSITE" id="PS51518"/>
    </source>
</evidence>
<dbReference type="Pfam" id="PF07039">
    <property type="entry name" value="SGF29_Tudor"/>
    <property type="match status" value="1"/>
</dbReference>
<keyword evidence="3" id="KW-0804">Transcription</keyword>
<evidence type="ECO:0000313" key="6">
    <source>
        <dbReference type="EMBL" id="RUS24392.1"/>
    </source>
</evidence>
<accession>A0A433Q3T0</accession>
<keyword evidence="2" id="KW-0805">Transcription regulation</keyword>
<dbReference type="PANTHER" id="PTHR21539:SF0">
    <property type="entry name" value="SAGA-ASSOCIATED FACTOR 29"/>
    <property type="match status" value="1"/>
</dbReference>
<evidence type="ECO:0000256" key="2">
    <source>
        <dbReference type="ARBA" id="ARBA00023015"/>
    </source>
</evidence>
<keyword evidence="7" id="KW-1185">Reference proteome</keyword>
<evidence type="ECO:0000256" key="4">
    <source>
        <dbReference type="ARBA" id="ARBA00023242"/>
    </source>
</evidence>
<dbReference type="CDD" id="cd20394">
    <property type="entry name" value="Tudor_SGF29_rpt2"/>
    <property type="match status" value="1"/>
</dbReference>
<reference evidence="6 7" key="1">
    <citation type="journal article" date="2018" name="New Phytol.">
        <title>Phylogenomics of Endogonaceae and evolution of mycorrhizas within Mucoromycota.</title>
        <authorList>
            <person name="Chang Y."/>
            <person name="Desiro A."/>
            <person name="Na H."/>
            <person name="Sandor L."/>
            <person name="Lipzen A."/>
            <person name="Clum A."/>
            <person name="Barry K."/>
            <person name="Grigoriev I.V."/>
            <person name="Martin F.M."/>
            <person name="Stajich J.E."/>
            <person name="Smith M.E."/>
            <person name="Bonito G."/>
            <person name="Spatafora J.W."/>
        </authorList>
    </citation>
    <scope>NUCLEOTIDE SEQUENCE [LARGE SCALE GENOMIC DNA]</scope>
    <source>
        <strain evidence="6 7">AD002</strain>
    </source>
</reference>
<proteinExistence type="predicted"/>
<dbReference type="InterPro" id="IPR047287">
    <property type="entry name" value="Tudor_SGF29_rpt2"/>
</dbReference>
<evidence type="ECO:0000256" key="1">
    <source>
        <dbReference type="ARBA" id="ARBA00004123"/>
    </source>
</evidence>
<dbReference type="PROSITE" id="PS51518">
    <property type="entry name" value="SGF29_C"/>
    <property type="match status" value="1"/>
</dbReference>
<gene>
    <name evidence="6" type="ORF">BC938DRAFT_473657</name>
</gene>
<comment type="subcellular location">
    <subcellularLocation>
        <location evidence="1">Nucleus</location>
    </subcellularLocation>
</comment>
<dbReference type="PANTHER" id="PTHR21539">
    <property type="entry name" value="SAGA-ASSOCIATED FACTOR 29"/>
    <property type="match status" value="1"/>
</dbReference>
<dbReference type="EMBL" id="RBNJ01016170">
    <property type="protein sequence ID" value="RUS24392.1"/>
    <property type="molecule type" value="Genomic_DNA"/>
</dbReference>
<dbReference type="AlphaFoldDB" id="A0A433Q3T0"/>
<dbReference type="Gene3D" id="2.30.30.140">
    <property type="match status" value="1"/>
</dbReference>
<dbReference type="InterPro" id="IPR010750">
    <property type="entry name" value="SGF29_tudor-like_dom"/>
</dbReference>
<evidence type="ECO:0000313" key="7">
    <source>
        <dbReference type="Proteomes" id="UP000274822"/>
    </source>
</evidence>
<organism evidence="6 7">
    <name type="scientific">Jimgerdemannia flammicorona</name>
    <dbReference type="NCBI Taxonomy" id="994334"/>
    <lineage>
        <taxon>Eukaryota</taxon>
        <taxon>Fungi</taxon>
        <taxon>Fungi incertae sedis</taxon>
        <taxon>Mucoromycota</taxon>
        <taxon>Mucoromycotina</taxon>
        <taxon>Endogonomycetes</taxon>
        <taxon>Endogonales</taxon>
        <taxon>Endogonaceae</taxon>
        <taxon>Jimgerdemannia</taxon>
    </lineage>
</organism>
<dbReference type="InterPro" id="IPR037802">
    <property type="entry name" value="SGF29"/>
</dbReference>
<keyword evidence="4" id="KW-0539">Nucleus</keyword>
<sequence length="82" mass="9354">MVPIKSVIPIPNESEVRLLPEIPPNQDVLALYPGTTCFYKATVVVSPSKNKDPEYLGFYKVRFEDDNNETQFVSPRDVLRVK</sequence>
<comment type="caution">
    <text evidence="6">The sequence shown here is derived from an EMBL/GenBank/DDBJ whole genome shotgun (WGS) entry which is preliminary data.</text>
</comment>
<dbReference type="Proteomes" id="UP000274822">
    <property type="component" value="Unassembled WGS sequence"/>
</dbReference>
<dbReference type="GO" id="GO:0005634">
    <property type="term" value="C:nucleus"/>
    <property type="evidence" value="ECO:0007669"/>
    <property type="project" value="UniProtKB-SubCell"/>
</dbReference>
<feature type="domain" description="SGF29 C-terminal" evidence="5">
    <location>
        <begin position="1"/>
        <end position="82"/>
    </location>
</feature>
<name>A0A433Q3T0_9FUNG</name>
<dbReference type="GO" id="GO:0000124">
    <property type="term" value="C:SAGA complex"/>
    <property type="evidence" value="ECO:0007669"/>
    <property type="project" value="InterPro"/>
</dbReference>
<evidence type="ECO:0000256" key="3">
    <source>
        <dbReference type="ARBA" id="ARBA00023163"/>
    </source>
</evidence>
<protein>
    <submittedName>
        <fullName evidence="6">SGF29 tudor-like domain-containing protein</fullName>
    </submittedName>
</protein>